<protein>
    <submittedName>
        <fullName evidence="2">Uncharacterized protein</fullName>
    </submittedName>
</protein>
<comment type="caution">
    <text evidence="2">The sequence shown here is derived from an EMBL/GenBank/DDBJ whole genome shotgun (WGS) entry which is preliminary data.</text>
</comment>
<gene>
    <name evidence="2" type="ORF">R5R35_001692</name>
</gene>
<dbReference type="EMBL" id="JAZDUA010000151">
    <property type="protein sequence ID" value="KAK7866265.1"/>
    <property type="molecule type" value="Genomic_DNA"/>
</dbReference>
<proteinExistence type="predicted"/>
<dbReference type="Proteomes" id="UP001378592">
    <property type="component" value="Unassembled WGS sequence"/>
</dbReference>
<reference evidence="2 3" key="1">
    <citation type="submission" date="2024-03" db="EMBL/GenBank/DDBJ databases">
        <title>The genome assembly and annotation of the cricket Gryllus longicercus Weissman &amp; Gray.</title>
        <authorList>
            <person name="Szrajer S."/>
            <person name="Gray D."/>
            <person name="Ylla G."/>
        </authorList>
    </citation>
    <scope>NUCLEOTIDE SEQUENCE [LARGE SCALE GENOMIC DNA]</scope>
    <source>
        <strain evidence="2">DAG 2021-001</strain>
        <tissue evidence="2">Whole body minus gut</tissue>
    </source>
</reference>
<sequence length="78" mass="8583">MEGICILAENVIKVGDVKEEKVVIKEEYNWNCVEEAESSAIPCSVKNEHDSDEEEAESSAIPCSVKNEHDSDEVSTAI</sequence>
<evidence type="ECO:0000256" key="1">
    <source>
        <dbReference type="SAM" id="MobiDB-lite"/>
    </source>
</evidence>
<evidence type="ECO:0000313" key="2">
    <source>
        <dbReference type="EMBL" id="KAK7866265.1"/>
    </source>
</evidence>
<evidence type="ECO:0000313" key="3">
    <source>
        <dbReference type="Proteomes" id="UP001378592"/>
    </source>
</evidence>
<accession>A0AAN9Z8Y3</accession>
<keyword evidence="3" id="KW-1185">Reference proteome</keyword>
<dbReference type="AlphaFoldDB" id="A0AAN9Z8Y3"/>
<name>A0AAN9Z8Y3_9ORTH</name>
<feature type="region of interest" description="Disordered" evidence="1">
    <location>
        <begin position="42"/>
        <end position="78"/>
    </location>
</feature>
<organism evidence="2 3">
    <name type="scientific">Gryllus longicercus</name>
    <dbReference type="NCBI Taxonomy" id="2509291"/>
    <lineage>
        <taxon>Eukaryota</taxon>
        <taxon>Metazoa</taxon>
        <taxon>Ecdysozoa</taxon>
        <taxon>Arthropoda</taxon>
        <taxon>Hexapoda</taxon>
        <taxon>Insecta</taxon>
        <taxon>Pterygota</taxon>
        <taxon>Neoptera</taxon>
        <taxon>Polyneoptera</taxon>
        <taxon>Orthoptera</taxon>
        <taxon>Ensifera</taxon>
        <taxon>Gryllidea</taxon>
        <taxon>Grylloidea</taxon>
        <taxon>Gryllidae</taxon>
        <taxon>Gryllinae</taxon>
        <taxon>Gryllus</taxon>
    </lineage>
</organism>